<comment type="subunit">
    <text evidence="6">Consists of a catalytic RNA component (M1 or rnpB) and a protein subunit.</text>
</comment>
<evidence type="ECO:0000256" key="3">
    <source>
        <dbReference type="ARBA" id="ARBA00022759"/>
    </source>
</evidence>
<dbReference type="InterPro" id="IPR020568">
    <property type="entry name" value="Ribosomal_Su5_D2-typ_SF"/>
</dbReference>
<keyword evidence="2 6" id="KW-0540">Nuclease</keyword>
<evidence type="ECO:0000256" key="4">
    <source>
        <dbReference type="ARBA" id="ARBA00022801"/>
    </source>
</evidence>
<dbReference type="AlphaFoldDB" id="A0A7U3YNR7"/>
<dbReference type="EMBL" id="CP002364">
    <property type="protein sequence ID" value="ADW18770.1"/>
    <property type="molecule type" value="Genomic_DNA"/>
</dbReference>
<proteinExistence type="inferred from homology"/>
<evidence type="ECO:0000313" key="8">
    <source>
        <dbReference type="EMBL" id="ADW18770.1"/>
    </source>
</evidence>
<sequence>MDRFTLPKAHLLRKTGEFQRVYRSGQRHRGNGFTVIVMPNTLPWNRLGISVQRKTGNAVRRNRVKRLVREVFRLNRGDFPAHCDVVIAVRPDFSLDSFAALRADIARTLCG</sequence>
<protein>
    <recommendedName>
        <fullName evidence="6 7">Ribonuclease P protein component</fullName>
        <shortName evidence="6">RNase P protein</shortName>
        <shortName evidence="6">RNaseP protein</shortName>
        <ecNumber evidence="6 7">3.1.26.5</ecNumber>
    </recommendedName>
    <alternativeName>
        <fullName evidence="6">Protein C5</fullName>
    </alternativeName>
</protein>
<dbReference type="Proteomes" id="UP000006365">
    <property type="component" value="Chromosome"/>
</dbReference>
<dbReference type="EC" id="3.1.26.5" evidence="6 7"/>
<dbReference type="GO" id="GO:0042781">
    <property type="term" value="F:3'-tRNA processing endoribonuclease activity"/>
    <property type="evidence" value="ECO:0007669"/>
    <property type="project" value="TreeGrafter"/>
</dbReference>
<evidence type="ECO:0000256" key="1">
    <source>
        <dbReference type="ARBA" id="ARBA00022694"/>
    </source>
</evidence>
<evidence type="ECO:0000313" key="9">
    <source>
        <dbReference type="Proteomes" id="UP000006365"/>
    </source>
</evidence>
<dbReference type="NCBIfam" id="TIGR00188">
    <property type="entry name" value="rnpA"/>
    <property type="match status" value="1"/>
</dbReference>
<accession>A0A7U3YNR7</accession>
<dbReference type="PANTHER" id="PTHR33992:SF1">
    <property type="entry name" value="RIBONUCLEASE P PROTEIN COMPONENT"/>
    <property type="match status" value="1"/>
</dbReference>
<dbReference type="HAMAP" id="MF_00227">
    <property type="entry name" value="RNase_P"/>
    <property type="match status" value="1"/>
</dbReference>
<dbReference type="GO" id="GO:0001682">
    <property type="term" value="P:tRNA 5'-leader removal"/>
    <property type="evidence" value="ECO:0007669"/>
    <property type="project" value="UniProtKB-UniRule"/>
</dbReference>
<keyword evidence="4 6" id="KW-0378">Hydrolase</keyword>
<evidence type="ECO:0000256" key="7">
    <source>
        <dbReference type="NCBIfam" id="TIGR00188"/>
    </source>
</evidence>
<reference evidence="8 9" key="1">
    <citation type="journal article" date="2011" name="Stand. Genomic Sci.">
        <title>Complete genome sequence of Desulfobulbus propionicus type strain (1pr3).</title>
        <authorList>
            <person name="Pagani I."/>
            <person name="Lapidus A."/>
            <person name="Nolan M."/>
            <person name="Lucas S."/>
            <person name="Hammon N."/>
            <person name="Deshpande S."/>
            <person name="Cheng J.F."/>
            <person name="Chertkov O."/>
            <person name="Davenport K."/>
            <person name="Tapia R."/>
            <person name="Han C."/>
            <person name="Goodwin L."/>
            <person name="Pitluck S."/>
            <person name="Liolios K."/>
            <person name="Mavromatis K."/>
            <person name="Ivanova N."/>
            <person name="Mikhailova N."/>
            <person name="Pati A."/>
            <person name="Chen A."/>
            <person name="Palaniappan K."/>
            <person name="Land M."/>
            <person name="Hauser L."/>
            <person name="Chang Y.J."/>
            <person name="Jeffries C.D."/>
            <person name="Detter J.C."/>
            <person name="Brambilla E."/>
            <person name="Kannan K.P."/>
            <person name="Djao O.D."/>
            <person name="Rohde M."/>
            <person name="Pukall R."/>
            <person name="Spring S."/>
            <person name="Goker M."/>
            <person name="Sikorski J."/>
            <person name="Woyke T."/>
            <person name="Bristow J."/>
            <person name="Eisen J.A."/>
            <person name="Markowitz V."/>
            <person name="Hugenholtz P."/>
            <person name="Kyrpides N.C."/>
            <person name="Klenk H.P."/>
        </authorList>
    </citation>
    <scope>NUCLEOTIDE SEQUENCE [LARGE SCALE GENOMIC DNA]</scope>
    <source>
        <strain evidence="9">ATCC 33891 / DSM 2032 / 1pr3</strain>
    </source>
</reference>
<evidence type="ECO:0000256" key="5">
    <source>
        <dbReference type="ARBA" id="ARBA00022884"/>
    </source>
</evidence>
<gene>
    <name evidence="6" type="primary">rnpA</name>
    <name evidence="8" type="ordered locus">Despr_2634</name>
</gene>
<keyword evidence="5 6" id="KW-0694">RNA-binding</keyword>
<comment type="function">
    <text evidence="6">RNaseP catalyzes the removal of the 5'-leader sequence from pre-tRNA to produce the mature 5'-terminus. It can also cleave other RNA substrates such as 4.5S RNA. The protein component plays an auxiliary but essential role in vivo by binding to the 5'-leader sequence and broadening the substrate specificity of the ribozyme.</text>
</comment>
<keyword evidence="1 6" id="KW-0819">tRNA processing</keyword>
<dbReference type="KEGG" id="dpr:Despr_2634"/>
<dbReference type="InterPro" id="IPR014721">
    <property type="entry name" value="Ribsml_uS5_D2-typ_fold_subgr"/>
</dbReference>
<evidence type="ECO:0000256" key="6">
    <source>
        <dbReference type="HAMAP-Rule" id="MF_00227"/>
    </source>
</evidence>
<dbReference type="Gene3D" id="3.30.230.10">
    <property type="match status" value="1"/>
</dbReference>
<comment type="catalytic activity">
    <reaction evidence="6">
        <text>Endonucleolytic cleavage of RNA, removing 5'-extranucleotides from tRNA precursor.</text>
        <dbReference type="EC" id="3.1.26.5"/>
    </reaction>
</comment>
<keyword evidence="3 6" id="KW-0255">Endonuclease</keyword>
<dbReference type="GO" id="GO:0000049">
    <property type="term" value="F:tRNA binding"/>
    <property type="evidence" value="ECO:0007669"/>
    <property type="project" value="UniProtKB-UniRule"/>
</dbReference>
<dbReference type="GO" id="GO:0004526">
    <property type="term" value="F:ribonuclease P activity"/>
    <property type="evidence" value="ECO:0007669"/>
    <property type="project" value="UniProtKB-UniRule"/>
</dbReference>
<name>A0A7U3YNR7_DESPD</name>
<dbReference type="RefSeq" id="WP_015725296.1">
    <property type="nucleotide sequence ID" value="NC_014972.1"/>
</dbReference>
<keyword evidence="9" id="KW-1185">Reference proteome</keyword>
<dbReference type="Pfam" id="PF00825">
    <property type="entry name" value="Ribonuclease_P"/>
    <property type="match status" value="1"/>
</dbReference>
<evidence type="ECO:0000256" key="2">
    <source>
        <dbReference type="ARBA" id="ARBA00022722"/>
    </source>
</evidence>
<dbReference type="GO" id="GO:0030677">
    <property type="term" value="C:ribonuclease P complex"/>
    <property type="evidence" value="ECO:0007669"/>
    <property type="project" value="TreeGrafter"/>
</dbReference>
<dbReference type="InterPro" id="IPR000100">
    <property type="entry name" value="RNase_P"/>
</dbReference>
<dbReference type="PANTHER" id="PTHR33992">
    <property type="entry name" value="RIBONUCLEASE P PROTEIN COMPONENT"/>
    <property type="match status" value="1"/>
</dbReference>
<comment type="similarity">
    <text evidence="6">Belongs to the RnpA family.</text>
</comment>
<dbReference type="SUPFAM" id="SSF54211">
    <property type="entry name" value="Ribosomal protein S5 domain 2-like"/>
    <property type="match status" value="1"/>
</dbReference>
<organism evidence="8 9">
    <name type="scientific">Desulfobulbus propionicus (strain ATCC 33891 / DSM 2032 / VKM B-1956 / 1pr3)</name>
    <dbReference type="NCBI Taxonomy" id="577650"/>
    <lineage>
        <taxon>Bacteria</taxon>
        <taxon>Pseudomonadati</taxon>
        <taxon>Thermodesulfobacteriota</taxon>
        <taxon>Desulfobulbia</taxon>
        <taxon>Desulfobulbales</taxon>
        <taxon>Desulfobulbaceae</taxon>
        <taxon>Desulfobulbus</taxon>
    </lineage>
</organism>